<dbReference type="PANTHER" id="PTHR42941">
    <property type="entry name" value="SLL1037 PROTEIN"/>
    <property type="match status" value="1"/>
</dbReference>
<dbReference type="SUPFAM" id="SSF53850">
    <property type="entry name" value="Periplasmic binding protein-like II"/>
    <property type="match status" value="1"/>
</dbReference>
<gene>
    <name evidence="2" type="ORF">P2G67_07830</name>
</gene>
<proteinExistence type="predicted"/>
<accession>A0ABT5YLP0</accession>
<keyword evidence="1" id="KW-0732">Signal</keyword>
<comment type="caution">
    <text evidence="2">The sequence shown here is derived from an EMBL/GenBank/DDBJ whole genome shotgun (WGS) entry which is preliminary data.</text>
</comment>
<sequence length="344" mass="36882">MKHPILTLAAGVAAVGLSGGLMSSPATAQDTQEIRWATSSVGSAGHRALVSLSQILNSNMDEISITVMPTPGAAASVRGFSAGQFDGYYGADVAFHEIAGDTGRYEGFEPGENELTQSFWAYTLEMGLGVRAEDIGEYEGWRSLSGRPVFTSPAPWDTRAALERAMNALEVGHEYVELDTGLTAQSLQNGTVDAFSIYTAGEASASPWVQEALMSTDVHVLNPSDEEIQELADAGIQVVRISADAYDNAIGADEVVAVPFYYGFHVGMNVDADTVYRMLEVVEENVDELVAADPGLSQLQDDLVGMQVRGIESIGDAAPIHPGLARFLQDRDAWNEDWDDRIAE</sequence>
<protein>
    <submittedName>
        <fullName evidence="2">TAXI family TRAP transporter solute-binding subunit</fullName>
    </submittedName>
</protein>
<feature type="chain" id="PRO_5045328787" evidence="1">
    <location>
        <begin position="29"/>
        <end position="344"/>
    </location>
</feature>
<dbReference type="InterPro" id="IPR011852">
    <property type="entry name" value="TRAP_TAXI"/>
</dbReference>
<dbReference type="EMBL" id="JARHUD010000004">
    <property type="protein sequence ID" value="MDF2095882.1"/>
    <property type="molecule type" value="Genomic_DNA"/>
</dbReference>
<reference evidence="2 3" key="1">
    <citation type="submission" date="2023-03" db="EMBL/GenBank/DDBJ databases">
        <title>Fodinicurvata sp. CAU 1616 isolated from sea sendiment.</title>
        <authorList>
            <person name="Kim W."/>
        </authorList>
    </citation>
    <scope>NUCLEOTIDE SEQUENCE [LARGE SCALE GENOMIC DNA]</scope>
    <source>
        <strain evidence="2 3">CAU 1616</strain>
    </source>
</reference>
<dbReference type="Gene3D" id="3.40.190.10">
    <property type="entry name" value="Periplasmic binding protein-like II"/>
    <property type="match status" value="2"/>
</dbReference>
<evidence type="ECO:0000256" key="1">
    <source>
        <dbReference type="SAM" id="SignalP"/>
    </source>
</evidence>
<organism evidence="2 3">
    <name type="scientific">Aquibaculum arenosum</name>
    <dbReference type="NCBI Taxonomy" id="3032591"/>
    <lineage>
        <taxon>Bacteria</taxon>
        <taxon>Pseudomonadati</taxon>
        <taxon>Pseudomonadota</taxon>
        <taxon>Alphaproteobacteria</taxon>
        <taxon>Rhodospirillales</taxon>
        <taxon>Rhodovibrionaceae</taxon>
        <taxon>Aquibaculum</taxon>
    </lineage>
</organism>
<dbReference type="RefSeq" id="WP_275821755.1">
    <property type="nucleotide sequence ID" value="NZ_JARHUD010000004.1"/>
</dbReference>
<evidence type="ECO:0000313" key="3">
    <source>
        <dbReference type="Proteomes" id="UP001215503"/>
    </source>
</evidence>
<dbReference type="Proteomes" id="UP001215503">
    <property type="component" value="Unassembled WGS sequence"/>
</dbReference>
<evidence type="ECO:0000313" key="2">
    <source>
        <dbReference type="EMBL" id="MDF2095882.1"/>
    </source>
</evidence>
<dbReference type="Pfam" id="PF16868">
    <property type="entry name" value="NMT1_3"/>
    <property type="match status" value="1"/>
</dbReference>
<keyword evidence="3" id="KW-1185">Reference proteome</keyword>
<feature type="signal peptide" evidence="1">
    <location>
        <begin position="1"/>
        <end position="28"/>
    </location>
</feature>
<name>A0ABT5YLP0_9PROT</name>
<dbReference type="PANTHER" id="PTHR42941:SF1">
    <property type="entry name" value="SLL1037 PROTEIN"/>
    <property type="match status" value="1"/>
</dbReference>